<keyword evidence="4" id="KW-0119">Carbohydrate metabolism</keyword>
<keyword evidence="5" id="KW-1185">Reference proteome</keyword>
<feature type="active site" description="Nucleophile" evidence="1">
    <location>
        <position position="236"/>
    </location>
</feature>
<sequence length="496" mass="51805">MRLFIKRTRLIANILAAISLTMTLFMLVPNTSVAQSRSSGPCDVYSGSTPCVAAYSTIRALFSSYNGSLYQVTRKSDNGTSDIGLLSDGFANAGTQDSFCAGTVCTITKIYDQTSNDNHLTPAPPGGAASGPGPSGYDLPAFATALPVMAGGHHVYGLNVQPGIGYRNDGTNGIATNGSPEGVYMVTSALNLNTLCCFDFGNAEVSNNDTGEGHMDALNMICPGTPCNPAAGLDVENGIVGFLGVPSGTQFVTDMGSNNGQTTYQIYQGNAQSGALSTTGLTTLPSQYQPMHQEGAIILGIGGDNSNGASGYFFEGAMTAGVPSSSSMASVQANIVSANYAGPINLLNDGGFEWDSQNVLGNGWFHYGPTGTSGVDVQQGKAHSGLNNGWTYDTSSSWTGIGQNFNVTPSTNYQLTAWFTCSANFGKNAYLGVSDTSGNNKTELNWGDTCSPTSYQQYTVTFNSGSLTTMQVYFGFNNGQSSGSWILFDDVQVIPQ</sequence>
<evidence type="ECO:0000313" key="4">
    <source>
        <dbReference type="EMBL" id="AXC13944.1"/>
    </source>
</evidence>
<dbReference type="InterPro" id="IPR008979">
    <property type="entry name" value="Galactose-bd-like_sf"/>
</dbReference>
<keyword evidence="4" id="KW-0624">Polysaccharide degradation</keyword>
<name>A0A2Z5G533_9BACT</name>
<feature type="disulfide bond" evidence="2">
    <location>
        <begin position="100"/>
        <end position="105"/>
    </location>
</feature>
<keyword evidence="2" id="KW-1015">Disulfide bond</keyword>
<keyword evidence="4" id="KW-0378">Hydrolase</keyword>
<proteinExistence type="predicted"/>
<keyword evidence="4" id="KW-0326">Glycosidase</keyword>
<evidence type="ECO:0000313" key="5">
    <source>
        <dbReference type="Proteomes" id="UP000253606"/>
    </source>
</evidence>
<organism evidence="4 5">
    <name type="scientific">Acidisarcina polymorpha</name>
    <dbReference type="NCBI Taxonomy" id="2211140"/>
    <lineage>
        <taxon>Bacteria</taxon>
        <taxon>Pseudomonadati</taxon>
        <taxon>Acidobacteriota</taxon>
        <taxon>Terriglobia</taxon>
        <taxon>Terriglobales</taxon>
        <taxon>Acidobacteriaceae</taxon>
        <taxon>Acidisarcina</taxon>
    </lineage>
</organism>
<dbReference type="Gene3D" id="2.60.120.260">
    <property type="entry name" value="Galactose-binding domain-like"/>
    <property type="match status" value="1"/>
</dbReference>
<evidence type="ECO:0000259" key="3">
    <source>
        <dbReference type="Pfam" id="PF09206"/>
    </source>
</evidence>
<dbReference type="InterPro" id="IPR038964">
    <property type="entry name" value="ABFB"/>
</dbReference>
<dbReference type="AlphaFoldDB" id="A0A2Z5G533"/>
<feature type="domain" description="Alpha-L-arabinofuranosidase B catalytic" evidence="3">
    <location>
        <begin position="41"/>
        <end position="341"/>
    </location>
</feature>
<dbReference type="GO" id="GO:0045493">
    <property type="term" value="P:xylan catabolic process"/>
    <property type="evidence" value="ECO:0007669"/>
    <property type="project" value="UniProtKB-KW"/>
</dbReference>
<reference evidence="4 5" key="1">
    <citation type="journal article" date="2018" name="Front. Microbiol.">
        <title>Hydrolytic Capabilities as a Key to Environmental Success: Chitinolytic and Cellulolytic Acidobacteria From Acidic Sub-arctic Soils and Boreal Peatlands.</title>
        <authorList>
            <person name="Belova S.E."/>
            <person name="Ravin N.V."/>
            <person name="Pankratov T.A."/>
            <person name="Rakitin A.L."/>
            <person name="Ivanova A.A."/>
            <person name="Beletsky A.V."/>
            <person name="Mardanov A.V."/>
            <person name="Sinninghe Damste J.S."/>
            <person name="Dedysh S.N."/>
        </authorList>
    </citation>
    <scope>NUCLEOTIDE SEQUENCE [LARGE SCALE GENOMIC DNA]</scope>
    <source>
        <strain evidence="4 5">SBC82</strain>
    </source>
</reference>
<dbReference type="GO" id="GO:0045490">
    <property type="term" value="P:pectin catabolic process"/>
    <property type="evidence" value="ECO:0007669"/>
    <property type="project" value="TreeGrafter"/>
</dbReference>
<gene>
    <name evidence="4" type="ORF">ACPOL_4674</name>
</gene>
<dbReference type="Proteomes" id="UP000253606">
    <property type="component" value="Chromosome"/>
</dbReference>
<dbReference type="PANTHER" id="PTHR39447">
    <property type="entry name" value="ALPHA-L-ARABINOFURANOSIDASE B"/>
    <property type="match status" value="1"/>
</dbReference>
<dbReference type="KEGG" id="abas:ACPOL_4674"/>
<dbReference type="RefSeq" id="WP_114208826.1">
    <property type="nucleotide sequence ID" value="NZ_CP030840.1"/>
</dbReference>
<dbReference type="SUPFAM" id="SSF49785">
    <property type="entry name" value="Galactose-binding domain-like"/>
    <property type="match status" value="1"/>
</dbReference>
<dbReference type="SUPFAM" id="SSF49899">
    <property type="entry name" value="Concanavalin A-like lectins/glucanases"/>
    <property type="match status" value="1"/>
</dbReference>
<evidence type="ECO:0000256" key="1">
    <source>
        <dbReference type="PIRSR" id="PIRSR638964-1"/>
    </source>
</evidence>
<evidence type="ECO:0000256" key="2">
    <source>
        <dbReference type="PIRSR" id="PIRSR638964-3"/>
    </source>
</evidence>
<accession>A0A2Z5G533</accession>
<feature type="disulfide bond" evidence="2">
    <location>
        <begin position="42"/>
        <end position="51"/>
    </location>
</feature>
<feature type="disulfide bond" evidence="2">
    <location>
        <begin position="196"/>
        <end position="197"/>
    </location>
</feature>
<dbReference type="EMBL" id="CP030840">
    <property type="protein sequence ID" value="AXC13944.1"/>
    <property type="molecule type" value="Genomic_DNA"/>
</dbReference>
<dbReference type="InterPro" id="IPR015289">
    <property type="entry name" value="A-L-arabinofuranosidase_B_cat"/>
</dbReference>
<dbReference type="GO" id="GO:0031221">
    <property type="term" value="P:arabinan metabolic process"/>
    <property type="evidence" value="ECO:0007669"/>
    <property type="project" value="InterPro"/>
</dbReference>
<keyword evidence="4" id="KW-0858">Xylan degradation</keyword>
<dbReference type="Pfam" id="PF09206">
    <property type="entry name" value="ArabFuran-catal"/>
    <property type="match status" value="1"/>
</dbReference>
<feature type="active site" description="Proton donor" evidence="1">
    <location>
        <position position="304"/>
    </location>
</feature>
<dbReference type="PANTHER" id="PTHR39447:SF2">
    <property type="entry name" value="ALPHA-L-ARABINOFURANOSIDASE B"/>
    <property type="match status" value="1"/>
</dbReference>
<dbReference type="OrthoDB" id="9804807at2"/>
<protein>
    <submittedName>
        <fullName evidence="4">Endo-1,4-beta-xylanase A</fullName>
    </submittedName>
</protein>
<dbReference type="InterPro" id="IPR013320">
    <property type="entry name" value="ConA-like_dom_sf"/>
</dbReference>
<dbReference type="Gene3D" id="2.60.120.200">
    <property type="match status" value="1"/>
</dbReference>
<dbReference type="GO" id="GO:0046556">
    <property type="term" value="F:alpha-L-arabinofuranosidase activity"/>
    <property type="evidence" value="ECO:0007669"/>
    <property type="project" value="InterPro"/>
</dbReference>
<dbReference type="GO" id="GO:0019566">
    <property type="term" value="P:arabinose metabolic process"/>
    <property type="evidence" value="ECO:0007669"/>
    <property type="project" value="InterPro"/>
</dbReference>